<dbReference type="EMBL" id="JAJEQE010000005">
    <property type="protein sequence ID" value="MCC2148169.1"/>
    <property type="molecule type" value="Genomic_DNA"/>
</dbReference>
<reference evidence="1 2" key="1">
    <citation type="submission" date="2021-10" db="EMBL/GenBank/DDBJ databases">
        <title>Anaerobic single-cell dispensing facilitates the cultivation of human gut bacteria.</title>
        <authorList>
            <person name="Afrizal A."/>
        </authorList>
    </citation>
    <scope>NUCLEOTIDE SEQUENCE [LARGE SCALE GENOMIC DNA]</scope>
    <source>
        <strain evidence="1 2">CLA-AA-H246</strain>
    </source>
</reference>
<dbReference type="Proteomes" id="UP001299235">
    <property type="component" value="Unassembled WGS sequence"/>
</dbReference>
<dbReference type="RefSeq" id="WP_147631782.1">
    <property type="nucleotide sequence ID" value="NZ_JAJEQE010000005.1"/>
</dbReference>
<organism evidence="1 2">
    <name type="scientific">Hominisplanchenecus faecis</name>
    <dbReference type="NCBI Taxonomy" id="2885351"/>
    <lineage>
        <taxon>Bacteria</taxon>
        <taxon>Bacillati</taxon>
        <taxon>Bacillota</taxon>
        <taxon>Clostridia</taxon>
        <taxon>Lachnospirales</taxon>
        <taxon>Lachnospiraceae</taxon>
        <taxon>Hominisplanchenecus</taxon>
    </lineage>
</organism>
<keyword evidence="2" id="KW-1185">Reference proteome</keyword>
<evidence type="ECO:0000313" key="2">
    <source>
        <dbReference type="Proteomes" id="UP001299235"/>
    </source>
</evidence>
<protein>
    <submittedName>
        <fullName evidence="1">Stage III sporulation protein AG</fullName>
    </submittedName>
</protein>
<proteinExistence type="predicted"/>
<evidence type="ECO:0000313" key="1">
    <source>
        <dbReference type="EMBL" id="MCC2148169.1"/>
    </source>
</evidence>
<comment type="caution">
    <text evidence="1">The sequence shown here is derived from an EMBL/GenBank/DDBJ whole genome shotgun (WGS) entry which is preliminary data.</text>
</comment>
<gene>
    <name evidence="1" type="ORF">LKD42_02705</name>
</gene>
<name>A0ABS8ETM6_9FIRM</name>
<accession>A0ABS8ETM6</accession>
<sequence length="195" mass="21610">MKQWLDFWEKCKGKKGSPVLIGLLVGLLLLVITWPDNSSKKQNTQTKTNAPAVENNVRNTEDLAQERTQRMEQRLEEVLREVDGVGEVKVMITLRSCGAYIVEKDTRTSNSQNTQDQSGDKSTADAQDFEENTVFEKQENGAETPYVKEITEPEVEGVIVAADGGNNAKTAADITDAVVALFGIEVHKIKVMKKV</sequence>